<dbReference type="EMBL" id="JACHXK010000022">
    <property type="protein sequence ID" value="MBB3113852.1"/>
    <property type="molecule type" value="Genomic_DNA"/>
</dbReference>
<proteinExistence type="inferred from homology"/>
<dbReference type="SUPFAM" id="SSF48173">
    <property type="entry name" value="Cryptochrome/photolyase FAD-binding domain"/>
    <property type="match status" value="1"/>
</dbReference>
<feature type="domain" description="Photolyase/cryptochrome alpha/beta" evidence="5">
    <location>
        <begin position="1"/>
        <end position="129"/>
    </location>
</feature>
<dbReference type="SUPFAM" id="SSF52425">
    <property type="entry name" value="Cryptochrome/photolyase, N-terminal domain"/>
    <property type="match status" value="1"/>
</dbReference>
<dbReference type="PRINTS" id="PR00147">
    <property type="entry name" value="DNAPHOTLYASE"/>
</dbReference>
<dbReference type="Gene3D" id="3.40.50.620">
    <property type="entry name" value="HUPs"/>
    <property type="match status" value="1"/>
</dbReference>
<dbReference type="GO" id="GO:0003677">
    <property type="term" value="F:DNA binding"/>
    <property type="evidence" value="ECO:0007669"/>
    <property type="project" value="TreeGrafter"/>
</dbReference>
<dbReference type="PANTHER" id="PTHR11455:SF9">
    <property type="entry name" value="CRYPTOCHROME CIRCADIAN CLOCK 5 ISOFORM X1"/>
    <property type="match status" value="1"/>
</dbReference>
<dbReference type="Gene3D" id="1.10.579.10">
    <property type="entry name" value="DNA Cyclobutane Dipyrimidine Photolyase, subunit A, domain 3"/>
    <property type="match status" value="1"/>
</dbReference>
<comment type="similarity">
    <text evidence="4">Belongs to the DNA photolyase family.</text>
</comment>
<keyword evidence="4" id="KW-0157">Chromophore</keyword>
<evidence type="ECO:0000256" key="4">
    <source>
        <dbReference type="RuleBase" id="RU004182"/>
    </source>
</evidence>
<feature type="binding site" evidence="3">
    <location>
        <position position="268"/>
    </location>
    <ligand>
        <name>FAD</name>
        <dbReference type="ChEBI" id="CHEBI:57692"/>
    </ligand>
</feature>
<dbReference type="Gene3D" id="1.25.40.80">
    <property type="match status" value="1"/>
</dbReference>
<dbReference type="Pfam" id="PF03441">
    <property type="entry name" value="FAD_binding_7"/>
    <property type="match status" value="1"/>
</dbReference>
<dbReference type="InterPro" id="IPR014729">
    <property type="entry name" value="Rossmann-like_a/b/a_fold"/>
</dbReference>
<evidence type="ECO:0000313" key="6">
    <source>
        <dbReference type="EMBL" id="MBB3113852.1"/>
    </source>
</evidence>
<dbReference type="InterPro" id="IPR036155">
    <property type="entry name" value="Crypto/Photolyase_N_sf"/>
</dbReference>
<gene>
    <name evidence="6" type="ORF">FHS18_005965</name>
</gene>
<dbReference type="InterPro" id="IPR036134">
    <property type="entry name" value="Crypto/Photolyase_FAD-like_sf"/>
</dbReference>
<evidence type="ECO:0000256" key="2">
    <source>
        <dbReference type="ARBA" id="ARBA00022827"/>
    </source>
</evidence>
<dbReference type="AlphaFoldDB" id="A0A7W5B417"/>
<evidence type="ECO:0000313" key="7">
    <source>
        <dbReference type="Proteomes" id="UP000570361"/>
    </source>
</evidence>
<comment type="cofactor">
    <cofactor evidence="3">
        <name>FAD</name>
        <dbReference type="ChEBI" id="CHEBI:57692"/>
    </cofactor>
    <text evidence="3">Binds 1 FAD per subunit.</text>
</comment>
<dbReference type="PROSITE" id="PS51645">
    <property type="entry name" value="PHR_CRY_ALPHA_BETA"/>
    <property type="match status" value="1"/>
</dbReference>
<dbReference type="Proteomes" id="UP000570361">
    <property type="component" value="Unassembled WGS sequence"/>
</dbReference>
<sequence>MYLFIHRKDLRTDDLRAFEALHRRGGADIHLLVIDPAIAAPDRLQTHSGRTFLRAVTRLAADYRQAGRTLHLLHGDPVEITEALLLAMPIAGLVQQADFTPYAVQRDTAVEAICKKHDRGYKTYDDAPLIDLADFGQFARRTEPYKVFTPFYKMWSGYMRQCYAPSGSIRIDDLATVDELESEIETRFRLPAWIDELLVDAAAQEADEPSPQEQLTDFIEGPIADYSRHRDDFAVDAGSGLARWINHGALSPRRIYEAVAELEEAHSWIRQLAWRDFYLMQARQNPDFFTYERQFDFRELSEHHYEAWIHAQTGIPIIDAAMTQLRETGELPNRLRMVTAMFLTKNLRCPFTKGEQYFRRMLADYDHTLNRGGWLWSSSLGYDAAPYFRIMNPVTQSMTHNPSGSYIRKWLPELAHLPDKIIHQPRPEAIVDLKQTRAHAIEVYGRMLRGYEQESASPGTDEPV</sequence>
<evidence type="ECO:0000256" key="3">
    <source>
        <dbReference type="PIRSR" id="PIRSR602081-1"/>
    </source>
</evidence>
<name>A0A7W5B417_9BACL</name>
<feature type="binding site" evidence="3">
    <location>
        <begin position="364"/>
        <end position="366"/>
    </location>
    <ligand>
        <name>FAD</name>
        <dbReference type="ChEBI" id="CHEBI:57692"/>
    </ligand>
</feature>
<evidence type="ECO:0000256" key="1">
    <source>
        <dbReference type="ARBA" id="ARBA00022630"/>
    </source>
</evidence>
<dbReference type="Pfam" id="PF00875">
    <property type="entry name" value="DNA_photolyase"/>
    <property type="match status" value="1"/>
</dbReference>
<dbReference type="GO" id="GO:0009416">
    <property type="term" value="P:response to light stimulus"/>
    <property type="evidence" value="ECO:0007669"/>
    <property type="project" value="TreeGrafter"/>
</dbReference>
<dbReference type="RefSeq" id="WP_183603917.1">
    <property type="nucleotide sequence ID" value="NZ_JACHXK010000022.1"/>
</dbReference>
<protein>
    <submittedName>
        <fullName evidence="6">Deoxyribodipyrimidine photo-lyase</fullName>
        <ecNumber evidence="6">4.1.99.3</ecNumber>
    </submittedName>
</protein>
<keyword evidence="1 3" id="KW-0285">Flavoprotein</keyword>
<dbReference type="GO" id="GO:0003904">
    <property type="term" value="F:deoxyribodipyrimidine photo-lyase activity"/>
    <property type="evidence" value="ECO:0007669"/>
    <property type="project" value="UniProtKB-EC"/>
</dbReference>
<dbReference type="GO" id="GO:0071949">
    <property type="term" value="F:FAD binding"/>
    <property type="evidence" value="ECO:0007669"/>
    <property type="project" value="TreeGrafter"/>
</dbReference>
<comment type="caution">
    <text evidence="6">The sequence shown here is derived from an EMBL/GenBank/DDBJ whole genome shotgun (WGS) entry which is preliminary data.</text>
</comment>
<dbReference type="InterPro" id="IPR006050">
    <property type="entry name" value="DNA_photolyase_N"/>
</dbReference>
<organism evidence="6 7">
    <name type="scientific">Paenibacillus phyllosphaerae</name>
    <dbReference type="NCBI Taxonomy" id="274593"/>
    <lineage>
        <taxon>Bacteria</taxon>
        <taxon>Bacillati</taxon>
        <taxon>Bacillota</taxon>
        <taxon>Bacilli</taxon>
        <taxon>Bacillales</taxon>
        <taxon>Paenibacillaceae</taxon>
        <taxon>Paenibacillus</taxon>
    </lineage>
</organism>
<evidence type="ECO:0000259" key="5">
    <source>
        <dbReference type="PROSITE" id="PS51645"/>
    </source>
</evidence>
<dbReference type="EC" id="4.1.99.3" evidence="6"/>
<feature type="binding site" evidence="3">
    <location>
        <begin position="271"/>
        <end position="278"/>
    </location>
    <ligand>
        <name>FAD</name>
        <dbReference type="ChEBI" id="CHEBI:57692"/>
    </ligand>
</feature>
<reference evidence="6 7" key="1">
    <citation type="submission" date="2020-08" db="EMBL/GenBank/DDBJ databases">
        <title>Genomic Encyclopedia of Type Strains, Phase III (KMG-III): the genomes of soil and plant-associated and newly described type strains.</title>
        <authorList>
            <person name="Whitman W."/>
        </authorList>
    </citation>
    <scope>NUCLEOTIDE SEQUENCE [LARGE SCALE GENOMIC DNA]</scope>
    <source>
        <strain evidence="6 7">CECT 5862</strain>
    </source>
</reference>
<dbReference type="PANTHER" id="PTHR11455">
    <property type="entry name" value="CRYPTOCHROME"/>
    <property type="match status" value="1"/>
</dbReference>
<dbReference type="InterPro" id="IPR002081">
    <property type="entry name" value="Cryptochrome/DNA_photolyase_1"/>
</dbReference>
<feature type="binding site" evidence="3">
    <location>
        <position position="226"/>
    </location>
    <ligand>
        <name>FAD</name>
        <dbReference type="ChEBI" id="CHEBI:57692"/>
    </ligand>
</feature>
<accession>A0A7W5B417</accession>
<keyword evidence="7" id="KW-1185">Reference proteome</keyword>
<keyword evidence="2 3" id="KW-0274">FAD</keyword>
<dbReference type="InterPro" id="IPR005101">
    <property type="entry name" value="Cryptochr/Photolyase_FAD-bd"/>
</dbReference>
<keyword evidence="6" id="KW-0456">Lyase</keyword>